<evidence type="ECO:0000313" key="6">
    <source>
        <dbReference type="EMBL" id="MFD1815231.1"/>
    </source>
</evidence>
<dbReference type="InterPro" id="IPR006311">
    <property type="entry name" value="TAT_signal"/>
</dbReference>
<dbReference type="Pfam" id="PF00877">
    <property type="entry name" value="NLPC_P60"/>
    <property type="match status" value="1"/>
</dbReference>
<gene>
    <name evidence="6" type="ORF">ACFSJG_23680</name>
</gene>
<dbReference type="SUPFAM" id="SSF54001">
    <property type="entry name" value="Cysteine proteinases"/>
    <property type="match status" value="1"/>
</dbReference>
<name>A0ABW4PB52_9NOCA</name>
<comment type="similarity">
    <text evidence="1">Belongs to the peptidase C40 family.</text>
</comment>
<keyword evidence="3" id="KW-0378">Hydrolase</keyword>
<accession>A0ABW4PB52</accession>
<sequence>MSTTSESTGRRRAVRTGVATVGLAALVACALAVPTLLERSTSDRLSVLTAAEQHALDAAAAASGTEQDDAVVATSSRAGLAALAAAFTQEGKQYLYGGTGPDSWDCSGLVQWAFWQAGVDLPRLSWDQAEIGEPVDVTDMAPGDVVSFREEADHIGIYAGAGMVFNAYDVDRPIGLTALTDLPPINTVRRI</sequence>
<dbReference type="Proteomes" id="UP001597286">
    <property type="component" value="Unassembled WGS sequence"/>
</dbReference>
<evidence type="ECO:0000256" key="3">
    <source>
        <dbReference type="ARBA" id="ARBA00022801"/>
    </source>
</evidence>
<feature type="domain" description="NlpC/P60" evidence="5">
    <location>
        <begin position="74"/>
        <end position="191"/>
    </location>
</feature>
<dbReference type="PROSITE" id="PS51318">
    <property type="entry name" value="TAT"/>
    <property type="match status" value="1"/>
</dbReference>
<dbReference type="Gene3D" id="3.90.1720.10">
    <property type="entry name" value="endopeptidase domain like (from Nostoc punctiforme)"/>
    <property type="match status" value="1"/>
</dbReference>
<keyword evidence="2" id="KW-0645">Protease</keyword>
<dbReference type="InterPro" id="IPR051794">
    <property type="entry name" value="PG_Endopeptidase_C40"/>
</dbReference>
<organism evidence="6 7">
    <name type="scientific">Rhodococcus gannanensis</name>
    <dbReference type="NCBI Taxonomy" id="1960308"/>
    <lineage>
        <taxon>Bacteria</taxon>
        <taxon>Bacillati</taxon>
        <taxon>Actinomycetota</taxon>
        <taxon>Actinomycetes</taxon>
        <taxon>Mycobacteriales</taxon>
        <taxon>Nocardiaceae</taxon>
        <taxon>Rhodococcus</taxon>
    </lineage>
</organism>
<dbReference type="PANTHER" id="PTHR47359">
    <property type="entry name" value="PEPTIDOGLYCAN DL-ENDOPEPTIDASE CWLO"/>
    <property type="match status" value="1"/>
</dbReference>
<proteinExistence type="inferred from homology"/>
<dbReference type="RefSeq" id="WP_378487669.1">
    <property type="nucleotide sequence ID" value="NZ_JBHUFB010000020.1"/>
</dbReference>
<dbReference type="InterPro" id="IPR038765">
    <property type="entry name" value="Papain-like_cys_pep_sf"/>
</dbReference>
<evidence type="ECO:0000256" key="2">
    <source>
        <dbReference type="ARBA" id="ARBA00022670"/>
    </source>
</evidence>
<dbReference type="InterPro" id="IPR000064">
    <property type="entry name" value="NLP_P60_dom"/>
</dbReference>
<evidence type="ECO:0000256" key="4">
    <source>
        <dbReference type="ARBA" id="ARBA00022807"/>
    </source>
</evidence>
<keyword evidence="7" id="KW-1185">Reference proteome</keyword>
<evidence type="ECO:0000313" key="7">
    <source>
        <dbReference type="Proteomes" id="UP001597286"/>
    </source>
</evidence>
<comment type="caution">
    <text evidence="6">The sequence shown here is derived from an EMBL/GenBank/DDBJ whole genome shotgun (WGS) entry which is preliminary data.</text>
</comment>
<dbReference type="PANTHER" id="PTHR47359:SF3">
    <property type="entry name" value="NLP_P60 DOMAIN-CONTAINING PROTEIN-RELATED"/>
    <property type="match status" value="1"/>
</dbReference>
<evidence type="ECO:0000259" key="5">
    <source>
        <dbReference type="PROSITE" id="PS51935"/>
    </source>
</evidence>
<protein>
    <submittedName>
        <fullName evidence="6">C40 family peptidase</fullName>
    </submittedName>
</protein>
<dbReference type="PROSITE" id="PS51935">
    <property type="entry name" value="NLPC_P60"/>
    <property type="match status" value="1"/>
</dbReference>
<dbReference type="EMBL" id="JBHUFB010000020">
    <property type="protein sequence ID" value="MFD1815231.1"/>
    <property type="molecule type" value="Genomic_DNA"/>
</dbReference>
<reference evidence="7" key="1">
    <citation type="journal article" date="2019" name="Int. J. Syst. Evol. Microbiol.">
        <title>The Global Catalogue of Microorganisms (GCM) 10K type strain sequencing project: providing services to taxonomists for standard genome sequencing and annotation.</title>
        <authorList>
            <consortium name="The Broad Institute Genomics Platform"/>
            <consortium name="The Broad Institute Genome Sequencing Center for Infectious Disease"/>
            <person name="Wu L."/>
            <person name="Ma J."/>
        </authorList>
    </citation>
    <scope>NUCLEOTIDE SEQUENCE [LARGE SCALE GENOMIC DNA]</scope>
    <source>
        <strain evidence="7">DT72</strain>
    </source>
</reference>
<evidence type="ECO:0000256" key="1">
    <source>
        <dbReference type="ARBA" id="ARBA00007074"/>
    </source>
</evidence>
<keyword evidence="4" id="KW-0788">Thiol protease</keyword>